<dbReference type="AlphaFoldDB" id="A0ABD3QWV5"/>
<gene>
    <name evidence="5" type="ORF">HJC23_002556</name>
</gene>
<dbReference type="Pfam" id="PF21117">
    <property type="entry name" value="MRB1590_C"/>
    <property type="match status" value="1"/>
</dbReference>
<feature type="compositionally biased region" description="Gly residues" evidence="1">
    <location>
        <begin position="122"/>
        <end position="131"/>
    </location>
</feature>
<evidence type="ECO:0000259" key="3">
    <source>
        <dbReference type="Pfam" id="PF20446"/>
    </source>
</evidence>
<dbReference type="PANTHER" id="PTHR38149">
    <property type="entry name" value="ATPASE"/>
    <property type="match status" value="1"/>
</dbReference>
<evidence type="ECO:0000313" key="5">
    <source>
        <dbReference type="EMBL" id="KAL3804517.1"/>
    </source>
</evidence>
<evidence type="ECO:0000256" key="1">
    <source>
        <dbReference type="SAM" id="MobiDB-lite"/>
    </source>
</evidence>
<feature type="domain" description="MRB1590-like C-terminal" evidence="4">
    <location>
        <begin position="641"/>
        <end position="736"/>
    </location>
</feature>
<evidence type="ECO:0000259" key="4">
    <source>
        <dbReference type="Pfam" id="PF21117"/>
    </source>
</evidence>
<dbReference type="InterPro" id="IPR046833">
    <property type="entry name" value="ABC_N"/>
</dbReference>
<protein>
    <submittedName>
        <fullName evidence="5">Uncharacterized protein</fullName>
    </submittedName>
</protein>
<keyword evidence="6" id="KW-1185">Reference proteome</keyword>
<sequence length="745" mass="81049">IQKSVRRSPEFRIMGLNVVVAIGQKSRREHENIVQNRQSLIEPISKLKWNQLSLVNQTSRCKKPTMRIVYHPSVAKAANSQHTATLGRRPNNYKSASSIMRRGTFGRGARGGGRGDYYKNKFGGGGRGRGGTSPRPGDSTPSGSASIPQAYDPNAPRPIGDNGGTHKDFIDLLRSLDQKQYPAYRDIESCTKGWINDMEGYKLFIGRAQSDPYAKPTRCRVIVANETAKFPPVSYQNKVRSVALGDYLNRMFFQCCKQMGADVGAGMDGQGSWSGPKGGDIEISKPTQHVIEQSAVRVLQNGDVCAQFTINLPARGRSILGHKAVQIFDQTLPQLIQKALIYEALDSNAVTRHVLNVEDQEWIRANLEIRGLVAFVPDGAILPRKSGADDQPMEDTPESKVILYVLVLICRNMGKTLAGIGIRKGITLIVGGGFHGKSTLLSALQVGMYNKIPGDGREFCVCSPNAVKIRAEDGRNVSEVNISPFISNLPFGKGTECFSTKDSSGSTSQATNIMEALEMGAKTLLIDEDTCASNFMVRDDKMMSLVHKDKEPITPFLYKAKTLSKQGISIILVAGSCGDFFDIADTTLLMDCYSCHDVTVRAKQIAAANAANAGALAKFKAPFGSVTPRCPVGEAFKPNNKVSVRSKSVIAYGDVELDLSGLEQLVSREQTNSISLALQRLATLAPGSKATIFQILTHLNEILDREGLDALTSGQFDGSLARPRVFEIAAAINRLRVDGSFVQLR</sequence>
<feature type="domain" description="ATPase of the ABC class N-terminal" evidence="3">
    <location>
        <begin position="170"/>
        <end position="342"/>
    </location>
</feature>
<comment type="caution">
    <text evidence="5">The sequence shown here is derived from an EMBL/GenBank/DDBJ whole genome shotgun (WGS) entry which is preliminary data.</text>
</comment>
<dbReference type="Pfam" id="PF20446">
    <property type="entry name" value="ABC_N"/>
    <property type="match status" value="1"/>
</dbReference>
<dbReference type="PANTHER" id="PTHR38149:SF1">
    <property type="entry name" value="ATPASE"/>
    <property type="match status" value="1"/>
</dbReference>
<evidence type="ECO:0000259" key="2">
    <source>
        <dbReference type="Pfam" id="PF09818"/>
    </source>
</evidence>
<dbReference type="InterPro" id="IPR019195">
    <property type="entry name" value="ABC_ATPase_put"/>
</dbReference>
<evidence type="ECO:0000313" key="6">
    <source>
        <dbReference type="Proteomes" id="UP001516023"/>
    </source>
</evidence>
<dbReference type="Pfam" id="PF09818">
    <property type="entry name" value="ABC_ATPase"/>
    <property type="match status" value="1"/>
</dbReference>
<dbReference type="Proteomes" id="UP001516023">
    <property type="component" value="Unassembled WGS sequence"/>
</dbReference>
<reference evidence="5 6" key="1">
    <citation type="journal article" date="2020" name="G3 (Bethesda)">
        <title>Improved Reference Genome for Cyclotella cryptica CCMP332, a Model for Cell Wall Morphogenesis, Salinity Adaptation, and Lipid Production in Diatoms (Bacillariophyta).</title>
        <authorList>
            <person name="Roberts W.R."/>
            <person name="Downey K.M."/>
            <person name="Ruck E.C."/>
            <person name="Traller J.C."/>
            <person name="Alverson A.J."/>
        </authorList>
    </citation>
    <scope>NUCLEOTIDE SEQUENCE [LARGE SCALE GENOMIC DNA]</scope>
    <source>
        <strain evidence="5 6">CCMP332</strain>
    </source>
</reference>
<dbReference type="InterPro" id="IPR049069">
    <property type="entry name" value="MRB1590-like_C"/>
</dbReference>
<feature type="compositionally biased region" description="Gly residues" evidence="1">
    <location>
        <begin position="105"/>
        <end position="115"/>
    </location>
</feature>
<dbReference type="EMBL" id="JABMIG020000007">
    <property type="protein sequence ID" value="KAL3804517.1"/>
    <property type="molecule type" value="Genomic_DNA"/>
</dbReference>
<name>A0ABD3QWV5_9STRA</name>
<dbReference type="InterPro" id="IPR046834">
    <property type="entry name" value="ABC_ATPase_C"/>
</dbReference>
<feature type="non-terminal residue" evidence="5">
    <location>
        <position position="1"/>
    </location>
</feature>
<organism evidence="5 6">
    <name type="scientific">Cyclotella cryptica</name>
    <dbReference type="NCBI Taxonomy" id="29204"/>
    <lineage>
        <taxon>Eukaryota</taxon>
        <taxon>Sar</taxon>
        <taxon>Stramenopiles</taxon>
        <taxon>Ochrophyta</taxon>
        <taxon>Bacillariophyta</taxon>
        <taxon>Coscinodiscophyceae</taxon>
        <taxon>Thalassiosirophycidae</taxon>
        <taxon>Stephanodiscales</taxon>
        <taxon>Stephanodiscaceae</taxon>
        <taxon>Cyclotella</taxon>
    </lineage>
</organism>
<feature type="domain" description="ATPase of the ABC class C-terminal" evidence="2">
    <location>
        <begin position="347"/>
        <end position="613"/>
    </location>
</feature>
<feature type="region of interest" description="Disordered" evidence="1">
    <location>
        <begin position="77"/>
        <end position="166"/>
    </location>
</feature>
<proteinExistence type="predicted"/>
<accession>A0ABD3QWV5</accession>